<dbReference type="EMBL" id="AP024085">
    <property type="protein sequence ID" value="BCL57406.1"/>
    <property type="molecule type" value="Genomic_DNA"/>
</dbReference>
<dbReference type="GeneID" id="70579553"/>
<feature type="domain" description="Tyr recombinase" evidence="6">
    <location>
        <begin position="154"/>
        <end position="356"/>
    </location>
</feature>
<dbReference type="InterPro" id="IPR044068">
    <property type="entry name" value="CB"/>
</dbReference>
<dbReference type="PANTHER" id="PTHR30349:SF41">
    <property type="entry name" value="INTEGRASE_RECOMBINASE PROTEIN MJ0367-RELATED"/>
    <property type="match status" value="1"/>
</dbReference>
<dbReference type="RefSeq" id="WP_118470304.1">
    <property type="nucleotide sequence ID" value="NZ_AP024085.1"/>
</dbReference>
<dbReference type="CDD" id="cd01189">
    <property type="entry name" value="INT_ICEBs1_C_like"/>
    <property type="match status" value="1"/>
</dbReference>
<reference evidence="9" key="1">
    <citation type="submission" date="2020-09" db="EMBL/GenBank/DDBJ databases">
        <title>Complete genome sequencing of Faecalibacillus intestinalis strain 14EGH31.</title>
        <authorList>
            <person name="Sakamoto M."/>
            <person name="Murakami T."/>
            <person name="Mori H."/>
        </authorList>
    </citation>
    <scope>NUCLEOTIDE SEQUENCE [LARGE SCALE GENOMIC DNA]</scope>
    <source>
        <strain evidence="9">14EGH31</strain>
    </source>
</reference>
<dbReference type="InterPro" id="IPR011010">
    <property type="entry name" value="DNA_brk_join_enz"/>
</dbReference>
<evidence type="ECO:0000256" key="5">
    <source>
        <dbReference type="PROSITE-ProRule" id="PRU01248"/>
    </source>
</evidence>
<keyword evidence="3 5" id="KW-0238">DNA-binding</keyword>
<dbReference type="InterPro" id="IPR002104">
    <property type="entry name" value="Integrase_catalytic"/>
</dbReference>
<dbReference type="PROSITE" id="PS51900">
    <property type="entry name" value="CB"/>
    <property type="match status" value="1"/>
</dbReference>
<dbReference type="Proteomes" id="UP000593842">
    <property type="component" value="Chromosome"/>
</dbReference>
<comment type="similarity">
    <text evidence="1">Belongs to the 'phage' integrase family.</text>
</comment>
<dbReference type="KEGG" id="fit:Fi14EGH31_11180"/>
<keyword evidence="4" id="KW-0233">DNA recombination</keyword>
<sequence>MAKYKKRKDGRYATSIYLNKKRFYVYGKTISELEKNKRQLLIDYELGLSLHSKDVLFKDYKYVWFDNKKPSISAKSIASYDSILKNHFTLIDYMKVTDIKKSHIQKVINELIDKPNTANKTYMTLNQIMENAVDDEIINRNPCRRIVLPKVEKKEKRILSDEEFYLTEVAEFNDREKMFVIMSKYCGLRPEETRALTKDDFFLTQTSGYVRINKTVVYVSNQAIFQKFTKNNTSVRDIPLFANILPFVRYYLSSIQTNKLFTNLSSKKDEYLSCQSYKWLIKKIKDKIRMKALELNIEFKEDGFTPYTFRHTFATLLYYSGVRLKEAEYYMGHADSKMLTQVYIHLDKTSLRENNPLEDFIKNKLELNKKNIYEKLLSNE</sequence>
<name>A0A7I8DZD3_9FIRM</name>
<dbReference type="InterPro" id="IPR010998">
    <property type="entry name" value="Integrase_recombinase_N"/>
</dbReference>
<evidence type="ECO:0000256" key="3">
    <source>
        <dbReference type="ARBA" id="ARBA00023125"/>
    </source>
</evidence>
<dbReference type="PANTHER" id="PTHR30349">
    <property type="entry name" value="PHAGE INTEGRASE-RELATED"/>
    <property type="match status" value="1"/>
</dbReference>
<dbReference type="Gene3D" id="1.10.443.10">
    <property type="entry name" value="Intergrase catalytic core"/>
    <property type="match status" value="1"/>
</dbReference>
<evidence type="ECO:0000313" key="8">
    <source>
        <dbReference type="EMBL" id="BCL57406.1"/>
    </source>
</evidence>
<dbReference type="PROSITE" id="PS51898">
    <property type="entry name" value="TYR_RECOMBINASE"/>
    <property type="match status" value="1"/>
</dbReference>
<dbReference type="GO" id="GO:0015074">
    <property type="term" value="P:DNA integration"/>
    <property type="evidence" value="ECO:0007669"/>
    <property type="project" value="UniProtKB-KW"/>
</dbReference>
<dbReference type="GO" id="GO:0003677">
    <property type="term" value="F:DNA binding"/>
    <property type="evidence" value="ECO:0007669"/>
    <property type="project" value="UniProtKB-UniRule"/>
</dbReference>
<evidence type="ECO:0000313" key="9">
    <source>
        <dbReference type="Proteomes" id="UP000593842"/>
    </source>
</evidence>
<evidence type="ECO:0000259" key="6">
    <source>
        <dbReference type="PROSITE" id="PS51898"/>
    </source>
</evidence>
<evidence type="ECO:0000256" key="4">
    <source>
        <dbReference type="ARBA" id="ARBA00023172"/>
    </source>
</evidence>
<gene>
    <name evidence="8" type="ORF">Fi14EGH31_11180</name>
</gene>
<protein>
    <recommendedName>
        <fullName evidence="10">Tyr recombinase domain-containing protein</fullName>
    </recommendedName>
</protein>
<dbReference type="Gene3D" id="1.10.150.130">
    <property type="match status" value="1"/>
</dbReference>
<dbReference type="AlphaFoldDB" id="A0A7I8DZD3"/>
<evidence type="ECO:0000259" key="7">
    <source>
        <dbReference type="PROSITE" id="PS51900"/>
    </source>
</evidence>
<dbReference type="Pfam" id="PF14659">
    <property type="entry name" value="Phage_int_SAM_3"/>
    <property type="match status" value="1"/>
</dbReference>
<dbReference type="SUPFAM" id="SSF56349">
    <property type="entry name" value="DNA breaking-rejoining enzymes"/>
    <property type="match status" value="1"/>
</dbReference>
<feature type="domain" description="Core-binding (CB)" evidence="7">
    <location>
        <begin position="48"/>
        <end position="133"/>
    </location>
</feature>
<dbReference type="Pfam" id="PF00589">
    <property type="entry name" value="Phage_integrase"/>
    <property type="match status" value="1"/>
</dbReference>
<dbReference type="GO" id="GO:0006310">
    <property type="term" value="P:DNA recombination"/>
    <property type="evidence" value="ECO:0007669"/>
    <property type="project" value="UniProtKB-KW"/>
</dbReference>
<keyword evidence="2" id="KW-0229">DNA integration</keyword>
<accession>A0A7I8DZD3</accession>
<evidence type="ECO:0008006" key="10">
    <source>
        <dbReference type="Google" id="ProtNLM"/>
    </source>
</evidence>
<dbReference type="InterPro" id="IPR013762">
    <property type="entry name" value="Integrase-like_cat_sf"/>
</dbReference>
<proteinExistence type="inferred from homology"/>
<evidence type="ECO:0000256" key="2">
    <source>
        <dbReference type="ARBA" id="ARBA00022908"/>
    </source>
</evidence>
<organism evidence="8 9">
    <name type="scientific">Faecalibacillus intestinalis</name>
    <dbReference type="NCBI Taxonomy" id="1982626"/>
    <lineage>
        <taxon>Bacteria</taxon>
        <taxon>Bacillati</taxon>
        <taxon>Bacillota</taxon>
        <taxon>Erysipelotrichia</taxon>
        <taxon>Erysipelotrichales</taxon>
        <taxon>Coprobacillaceae</taxon>
        <taxon>Faecalibacillus</taxon>
    </lineage>
</organism>
<evidence type="ECO:0000256" key="1">
    <source>
        <dbReference type="ARBA" id="ARBA00008857"/>
    </source>
</evidence>
<dbReference type="InterPro" id="IPR050090">
    <property type="entry name" value="Tyrosine_recombinase_XerCD"/>
</dbReference>
<dbReference type="InterPro" id="IPR004107">
    <property type="entry name" value="Integrase_SAM-like_N"/>
</dbReference>